<feature type="transmembrane region" description="Helical" evidence="1">
    <location>
        <begin position="21"/>
        <end position="43"/>
    </location>
</feature>
<dbReference type="KEGG" id="nmv:NITMOv2_1936"/>
<keyword evidence="1" id="KW-0472">Membrane</keyword>
<keyword evidence="1" id="KW-0812">Transmembrane</keyword>
<feature type="transmembrane region" description="Helical" evidence="1">
    <location>
        <begin position="49"/>
        <end position="67"/>
    </location>
</feature>
<dbReference type="SUPFAM" id="SSF81665">
    <property type="entry name" value="Calcium ATPase, transmembrane domain M"/>
    <property type="match status" value="1"/>
</dbReference>
<proteinExistence type="predicted"/>
<keyword evidence="4" id="KW-1185">Reference proteome</keyword>
<evidence type="ECO:0000313" key="4">
    <source>
        <dbReference type="Proteomes" id="UP000069205"/>
    </source>
</evidence>
<dbReference type="AlphaFoldDB" id="A0A0K2GBM8"/>
<dbReference type="PATRIC" id="fig|42253.5.peg.1907"/>
<evidence type="ECO:0000256" key="1">
    <source>
        <dbReference type="SAM" id="Phobius"/>
    </source>
</evidence>
<sequence>MPRPGPNEQPEAPQPAPLTMFLTQFSGLIIWVLLGAAVVSGLLQEWIDAAAIVAIMIPNALLCTMAVRSLRLGVRPHQSDLYGSSPAACHRPPPPGRRSCHSGPLCPGIRWSHSLPEDRTPALRKWGRREISRD</sequence>
<dbReference type="Proteomes" id="UP000069205">
    <property type="component" value="Chromosome"/>
</dbReference>
<gene>
    <name evidence="3" type="ORF">NITMOv2_1936</name>
</gene>
<reference evidence="3 4" key="1">
    <citation type="journal article" date="2015" name="Proc. Natl. Acad. Sci. U.S.A.">
        <title>Expanded metabolic versatility of ubiquitous nitrite-oxidizing bacteria from the genus Nitrospira.</title>
        <authorList>
            <person name="Koch H."/>
            <person name="Lucker S."/>
            <person name="Albertsen M."/>
            <person name="Kitzinger K."/>
            <person name="Herbold C."/>
            <person name="Spieck E."/>
            <person name="Nielsen P.H."/>
            <person name="Wagner M."/>
            <person name="Daims H."/>
        </authorList>
    </citation>
    <scope>NUCLEOTIDE SEQUENCE [LARGE SCALE GENOMIC DNA]</scope>
    <source>
        <strain evidence="3 4">NSP M-1</strain>
    </source>
</reference>
<dbReference type="EMBL" id="CP011801">
    <property type="protein sequence ID" value="ALA58355.1"/>
    <property type="molecule type" value="Genomic_DNA"/>
</dbReference>
<evidence type="ECO:0000259" key="2">
    <source>
        <dbReference type="Pfam" id="PF00690"/>
    </source>
</evidence>
<accession>A0A0K2GBM8</accession>
<organism evidence="3 4">
    <name type="scientific">Nitrospira moscoviensis</name>
    <dbReference type="NCBI Taxonomy" id="42253"/>
    <lineage>
        <taxon>Bacteria</taxon>
        <taxon>Pseudomonadati</taxon>
        <taxon>Nitrospirota</taxon>
        <taxon>Nitrospiria</taxon>
        <taxon>Nitrospirales</taxon>
        <taxon>Nitrospiraceae</taxon>
        <taxon>Nitrospira</taxon>
    </lineage>
</organism>
<dbReference type="InterPro" id="IPR023298">
    <property type="entry name" value="ATPase_P-typ_TM_dom_sf"/>
</dbReference>
<keyword evidence="1" id="KW-1133">Transmembrane helix</keyword>
<dbReference type="Pfam" id="PF00690">
    <property type="entry name" value="Cation_ATPase_N"/>
    <property type="match status" value="1"/>
</dbReference>
<evidence type="ECO:0000313" key="3">
    <source>
        <dbReference type="EMBL" id="ALA58355.1"/>
    </source>
</evidence>
<name>A0A0K2GBM8_NITMO</name>
<protein>
    <recommendedName>
        <fullName evidence="2">Cation-transporting P-type ATPase N-terminal domain-containing protein</fullName>
    </recommendedName>
</protein>
<dbReference type="InterPro" id="IPR004014">
    <property type="entry name" value="ATPase_P-typ_cation-transptr_N"/>
</dbReference>
<dbReference type="STRING" id="42253.NITMOv2_1936"/>
<feature type="domain" description="Cation-transporting P-type ATPase N-terminal" evidence="2">
    <location>
        <begin position="5"/>
        <end position="40"/>
    </location>
</feature>